<comment type="caution">
    <text evidence="1">The sequence shown here is derived from an EMBL/GenBank/DDBJ whole genome shotgun (WGS) entry which is preliminary data.</text>
</comment>
<evidence type="ECO:0000313" key="2">
    <source>
        <dbReference type="Proteomes" id="UP001159363"/>
    </source>
</evidence>
<proteinExistence type="predicted"/>
<dbReference type="Proteomes" id="UP001159363">
    <property type="component" value="Chromosome 13"/>
</dbReference>
<reference evidence="1 2" key="1">
    <citation type="submission" date="2023-02" db="EMBL/GenBank/DDBJ databases">
        <title>LHISI_Scaffold_Assembly.</title>
        <authorList>
            <person name="Stuart O.P."/>
            <person name="Cleave R."/>
            <person name="Magrath M.J.L."/>
            <person name="Mikheyev A.S."/>
        </authorList>
    </citation>
    <scope>NUCLEOTIDE SEQUENCE [LARGE SCALE GENOMIC DNA]</scope>
    <source>
        <strain evidence="1">Daus_M_001</strain>
        <tissue evidence="1">Leg muscle</tissue>
    </source>
</reference>
<dbReference type="EMBL" id="JARBHB010000014">
    <property type="protein sequence ID" value="KAJ8869294.1"/>
    <property type="molecule type" value="Genomic_DNA"/>
</dbReference>
<name>A0ABQ9GDY5_9NEOP</name>
<gene>
    <name evidence="1" type="ORF">PR048_030868</name>
</gene>
<protein>
    <submittedName>
        <fullName evidence="1">Uncharacterized protein</fullName>
    </submittedName>
</protein>
<accession>A0ABQ9GDY5</accession>
<keyword evidence="2" id="KW-1185">Reference proteome</keyword>
<evidence type="ECO:0000313" key="1">
    <source>
        <dbReference type="EMBL" id="KAJ8869294.1"/>
    </source>
</evidence>
<organism evidence="1 2">
    <name type="scientific">Dryococelus australis</name>
    <dbReference type="NCBI Taxonomy" id="614101"/>
    <lineage>
        <taxon>Eukaryota</taxon>
        <taxon>Metazoa</taxon>
        <taxon>Ecdysozoa</taxon>
        <taxon>Arthropoda</taxon>
        <taxon>Hexapoda</taxon>
        <taxon>Insecta</taxon>
        <taxon>Pterygota</taxon>
        <taxon>Neoptera</taxon>
        <taxon>Polyneoptera</taxon>
        <taxon>Phasmatodea</taxon>
        <taxon>Verophasmatodea</taxon>
        <taxon>Anareolatae</taxon>
        <taxon>Phasmatidae</taxon>
        <taxon>Eurycanthinae</taxon>
        <taxon>Dryococelus</taxon>
    </lineage>
</organism>
<sequence>MYEGIEDWTIQSENCTKVYRTECLSRMTFSQEKCCHPTDGKQLVGVGEPDAHCRWVTVNNLTLTPQQVLLQQITNGNHQITRVPVTLNNLTSNTLVDIAASHNFVLIRFIDISKLKQATQVLQLTKLHHAGETMGSTTITVRICDVETTTTTFVSVDYMEMPY</sequence>